<name>A0ABY7FNH9_MYAAR</name>
<sequence length="411" mass="46982">MATAKIRQQKKSSLRRLAAKNFLLNISLDGTYDDTNYIFHMWKNKRVQHDVNRSSGPDVSSTVVEVGQTVNLDGDKSGTYIANCSVQEENSKELASRSRSSTIHQIRENQTDDFDEISPNLGDKQFSKRWRASSCSERERVNARKKILPMTDSTTVLKEALADRTLSRHSSSISADSLESHDWDVRFISPDSRRKLKDSRIELHDDVPPMVAIHRSRHHSGTRSISSTEDMFLLGQKIARGDDAPDVSYSELLEPSRKGELRRVVSESKLGSDNPSRRVYTRSVSEDPYLATARGSLAMSGLDRGGYRTVLNFSSYMTSVIDYVKPSILKKELNEKFKEKFPNIQLTLTKFRSLKKEMRNISHVKQVEDDFRLHRKEMSAYEFATLVALDFSLLIADSEIYPHYQRLLYQS</sequence>
<dbReference type="PANTHER" id="PTHR22896:SF0">
    <property type="entry name" value="CYCLIN N-TERMINAL DOMAIN-CONTAINING PROTEIN"/>
    <property type="match status" value="1"/>
</dbReference>
<dbReference type="EMBL" id="CP111024">
    <property type="protein sequence ID" value="WAR22689.1"/>
    <property type="molecule type" value="Genomic_DNA"/>
</dbReference>
<dbReference type="PANTHER" id="PTHR22896">
    <property type="entry name" value="CDK5 AND ABL1 ENZYME SUBSTRATE 1"/>
    <property type="match status" value="1"/>
</dbReference>
<feature type="region of interest" description="Disordered" evidence="1">
    <location>
        <begin position="91"/>
        <end position="118"/>
    </location>
</feature>
<evidence type="ECO:0000313" key="2">
    <source>
        <dbReference type="EMBL" id="WAR22689.1"/>
    </source>
</evidence>
<protein>
    <submittedName>
        <fullName evidence="2">CABL2-like protein</fullName>
    </submittedName>
</protein>
<dbReference type="InterPro" id="IPR012388">
    <property type="entry name" value="CABLES1/2"/>
</dbReference>
<organism evidence="2 3">
    <name type="scientific">Mya arenaria</name>
    <name type="common">Soft-shell clam</name>
    <dbReference type="NCBI Taxonomy" id="6604"/>
    <lineage>
        <taxon>Eukaryota</taxon>
        <taxon>Metazoa</taxon>
        <taxon>Spiralia</taxon>
        <taxon>Lophotrochozoa</taxon>
        <taxon>Mollusca</taxon>
        <taxon>Bivalvia</taxon>
        <taxon>Autobranchia</taxon>
        <taxon>Heteroconchia</taxon>
        <taxon>Euheterodonta</taxon>
        <taxon>Imparidentia</taxon>
        <taxon>Neoheterodontei</taxon>
        <taxon>Myida</taxon>
        <taxon>Myoidea</taxon>
        <taxon>Myidae</taxon>
        <taxon>Mya</taxon>
    </lineage>
</organism>
<proteinExistence type="predicted"/>
<gene>
    <name evidence="2" type="ORF">MAR_036358</name>
</gene>
<evidence type="ECO:0000256" key="1">
    <source>
        <dbReference type="SAM" id="MobiDB-lite"/>
    </source>
</evidence>
<reference evidence="2" key="1">
    <citation type="submission" date="2022-11" db="EMBL/GenBank/DDBJ databases">
        <title>Centuries of genome instability and evolution in soft-shell clam transmissible cancer (bioRxiv).</title>
        <authorList>
            <person name="Hart S.F.M."/>
            <person name="Yonemitsu M.A."/>
            <person name="Giersch R.M."/>
            <person name="Beal B.F."/>
            <person name="Arriagada G."/>
            <person name="Davis B.W."/>
            <person name="Ostrander E.A."/>
            <person name="Goff S.P."/>
            <person name="Metzger M.J."/>
        </authorList>
    </citation>
    <scope>NUCLEOTIDE SEQUENCE</scope>
    <source>
        <strain evidence="2">MELC-2E11</strain>
        <tissue evidence="2">Siphon/mantle</tissue>
    </source>
</reference>
<accession>A0ABY7FNH9</accession>
<keyword evidence="3" id="KW-1185">Reference proteome</keyword>
<evidence type="ECO:0000313" key="3">
    <source>
        <dbReference type="Proteomes" id="UP001164746"/>
    </source>
</evidence>
<dbReference type="Proteomes" id="UP001164746">
    <property type="component" value="Chromosome 13"/>
</dbReference>